<proteinExistence type="predicted"/>
<feature type="compositionally biased region" description="Low complexity" evidence="1">
    <location>
        <begin position="68"/>
        <end position="77"/>
    </location>
</feature>
<evidence type="ECO:0000313" key="4">
    <source>
        <dbReference type="WBParaSite" id="OFLC_0000858701-mRNA-1"/>
    </source>
</evidence>
<organism evidence="4">
    <name type="scientific">Onchocerca flexuosa</name>
    <dbReference type="NCBI Taxonomy" id="387005"/>
    <lineage>
        <taxon>Eukaryota</taxon>
        <taxon>Metazoa</taxon>
        <taxon>Ecdysozoa</taxon>
        <taxon>Nematoda</taxon>
        <taxon>Chromadorea</taxon>
        <taxon>Rhabditida</taxon>
        <taxon>Spirurina</taxon>
        <taxon>Spiruromorpha</taxon>
        <taxon>Filarioidea</taxon>
        <taxon>Onchocercidae</taxon>
        <taxon>Onchocerca</taxon>
    </lineage>
</organism>
<dbReference type="Proteomes" id="UP000267606">
    <property type="component" value="Unassembled WGS sequence"/>
</dbReference>
<evidence type="ECO:0000313" key="2">
    <source>
        <dbReference type="EMBL" id="VDO56394.1"/>
    </source>
</evidence>
<evidence type="ECO:0000313" key="3">
    <source>
        <dbReference type="Proteomes" id="UP000267606"/>
    </source>
</evidence>
<sequence length="96" mass="10205">MEQFQLHISHIFIFRRVSAQRPSKLSGAAGPSPGGGQHFAHIFQTLEGNNSQTAAQSFDMTNARGPNSSATPSATASSGVLMVGPNFKVWLHIVLA</sequence>
<dbReference type="AlphaFoldDB" id="A0A183HM76"/>
<gene>
    <name evidence="2" type="ORF">OFLC_LOCUS8589</name>
</gene>
<feature type="region of interest" description="Disordered" evidence="1">
    <location>
        <begin position="53"/>
        <end position="77"/>
    </location>
</feature>
<name>A0A183HM76_9BILA</name>
<protein>
    <submittedName>
        <fullName evidence="4">AT-hook motif nuclear-localized protein</fullName>
    </submittedName>
</protein>
<reference evidence="4" key="1">
    <citation type="submission" date="2016-06" db="UniProtKB">
        <authorList>
            <consortium name="WormBaseParasite"/>
        </authorList>
    </citation>
    <scope>IDENTIFICATION</scope>
</reference>
<feature type="compositionally biased region" description="Polar residues" evidence="1">
    <location>
        <begin position="53"/>
        <end position="67"/>
    </location>
</feature>
<dbReference type="EMBL" id="UZAJ01009845">
    <property type="protein sequence ID" value="VDO56394.1"/>
    <property type="molecule type" value="Genomic_DNA"/>
</dbReference>
<dbReference type="STRING" id="387005.A0A183HM76"/>
<dbReference type="WBParaSite" id="OFLC_0000858701-mRNA-1">
    <property type="protein sequence ID" value="OFLC_0000858701-mRNA-1"/>
    <property type="gene ID" value="OFLC_0000858701"/>
</dbReference>
<reference evidence="2 3" key="2">
    <citation type="submission" date="2018-11" db="EMBL/GenBank/DDBJ databases">
        <authorList>
            <consortium name="Pathogen Informatics"/>
        </authorList>
    </citation>
    <scope>NUCLEOTIDE SEQUENCE [LARGE SCALE GENOMIC DNA]</scope>
</reference>
<accession>A0A183HM76</accession>
<evidence type="ECO:0000256" key="1">
    <source>
        <dbReference type="SAM" id="MobiDB-lite"/>
    </source>
</evidence>
<keyword evidence="3" id="KW-1185">Reference proteome</keyword>